<name>A0ABC7ZJ62_MYCGT</name>
<protein>
    <submittedName>
        <fullName evidence="1">Uncharacterized protein</fullName>
    </submittedName>
</protein>
<organism evidence="1 2">
    <name type="scientific">Mycoplasmoides genitalium M6320</name>
    <dbReference type="NCBI Taxonomy" id="662945"/>
    <lineage>
        <taxon>Bacteria</taxon>
        <taxon>Bacillati</taxon>
        <taxon>Mycoplasmatota</taxon>
        <taxon>Mycoplasmoidales</taxon>
        <taxon>Mycoplasmoidaceae</taxon>
        <taxon>Mycoplasmoides</taxon>
    </lineage>
</organism>
<dbReference type="EMBL" id="CP003772">
    <property type="protein sequence ID" value="AFQ04242.1"/>
    <property type="molecule type" value="Genomic_DNA"/>
</dbReference>
<accession>A0ABC7ZJ62</accession>
<proteinExistence type="predicted"/>
<evidence type="ECO:0000313" key="1">
    <source>
        <dbReference type="EMBL" id="AFQ04242.1"/>
    </source>
</evidence>
<gene>
    <name evidence="1" type="ORF">CM1_02460</name>
</gene>
<dbReference type="Proteomes" id="UP000005254">
    <property type="component" value="Chromosome"/>
</dbReference>
<evidence type="ECO:0000313" key="2">
    <source>
        <dbReference type="Proteomes" id="UP000005254"/>
    </source>
</evidence>
<dbReference type="AlphaFoldDB" id="A0ABC7ZJ62"/>
<dbReference type="KEGG" id="mgx:CM1_02460"/>
<sequence length="143" mass="16092">MIKKYSKGNQTNDNTKFSIGKNNVEIIVAIVLKIDGVTTKEIITGIKYIKYLAVKKNAKNETAFCFLTFFKLAKKDANLKTDSEFKTAKGNGNIQPNKMSKLLPFVKTTTAIKISTNNQATKIIKVIIFATFLLFQLNKTFRC</sequence>
<reference evidence="1 2" key="1">
    <citation type="journal article" date="2012" name="J. Bacteriol.">
        <title>Draft Genome Sequences of Four Axenic Mycoplasma genitalium Strains Isolated from Denmark, Japan, and Australia.</title>
        <authorList>
            <person name="McGowin C.L."/>
            <person name="Ma L."/>
            <person name="Jensen J.S."/>
            <person name="Mancuso M.M."/>
            <person name="Hamasuna R."/>
            <person name="Adegboye D."/>
            <person name="Martin D.H."/>
        </authorList>
    </citation>
    <scope>NUCLEOTIDE SEQUENCE [LARGE SCALE GENOMIC DNA]</scope>
    <source>
        <strain evidence="1 2">M6320</strain>
    </source>
</reference>